<proteinExistence type="predicted"/>
<reference evidence="2 3" key="2">
    <citation type="journal article" date="2010" name="Proc. Natl. Acad. Sci. U.S.A.">
        <title>Enigmatic, ultrasmall, uncultivated Archaea.</title>
        <authorList>
            <person name="Baker B.J."/>
            <person name="Comolli L.R."/>
            <person name="Dick G.J."/>
            <person name="Hauser L.J."/>
            <person name="Hyatt D."/>
            <person name="Dill B.D."/>
            <person name="Land M.L."/>
            <person name="Verberkmoes N.C."/>
            <person name="Hettich R.L."/>
            <person name="Banfield J.F."/>
        </authorList>
    </citation>
    <scope>NUCLEOTIDE SEQUENCE [LARGE SCALE GENOMIC DNA]</scope>
    <source>
        <strain evidence="2">ARMAN-2</strain>
    </source>
</reference>
<feature type="compositionally biased region" description="Basic and acidic residues" evidence="1">
    <location>
        <begin position="126"/>
        <end position="136"/>
    </location>
</feature>
<sequence>MGIKYWEFEDAPFKEKLKNLNVKEIAKIFFDNETEAYRFAALLYSVKRKGTLKLKDVPKDIPIATAKRYLDYGVQIGMLKHENTSYSLTDRYTKPLKNIAAYVKAWMDSTSEEDLLTEFPNANSGRQEKRGGRAKGEQPPSQA</sequence>
<dbReference type="EMBL" id="GG697241">
    <property type="protein sequence ID" value="EET89593.1"/>
    <property type="molecule type" value="Genomic_DNA"/>
</dbReference>
<name>C7DI19_MICA2</name>
<evidence type="ECO:0000313" key="3">
    <source>
        <dbReference type="Proteomes" id="UP000332487"/>
    </source>
</evidence>
<evidence type="ECO:0000256" key="1">
    <source>
        <dbReference type="SAM" id="MobiDB-lite"/>
    </source>
</evidence>
<dbReference type="AlphaFoldDB" id="C7DI19"/>
<dbReference type="Proteomes" id="UP000332487">
    <property type="component" value="Unassembled WGS sequence"/>
</dbReference>
<evidence type="ECO:0000313" key="2">
    <source>
        <dbReference type="EMBL" id="EET89593.1"/>
    </source>
</evidence>
<protein>
    <submittedName>
        <fullName evidence="2">Uncharacterized protein</fullName>
    </submittedName>
</protein>
<accession>C7DI19</accession>
<keyword evidence="3" id="KW-1185">Reference proteome</keyword>
<organism evidence="2 3">
    <name type="scientific">Candidatus Micrarchaeum acidiphilum ARMAN-2</name>
    <dbReference type="NCBI Taxonomy" id="425595"/>
    <lineage>
        <taxon>Archaea</taxon>
        <taxon>Candidatus Micrarchaeota</taxon>
        <taxon>Candidatus Micrarchaeia</taxon>
        <taxon>Candidatus Micrarchaeales</taxon>
        <taxon>Candidatus Micrarchaeaceae</taxon>
        <taxon>Candidatus Micrarchaeum</taxon>
    </lineage>
</organism>
<feature type="region of interest" description="Disordered" evidence="1">
    <location>
        <begin position="117"/>
        <end position="143"/>
    </location>
</feature>
<gene>
    <name evidence="2" type="ORF">UNLARM2_0711</name>
</gene>
<reference evidence="2 3" key="1">
    <citation type="journal article" date="2009" name="Genome Biol.">
        <title>Community-wide analysis of microbial genome sequence signatures.</title>
        <authorList>
            <person name="Dick G.J."/>
            <person name="Andersson A.F."/>
            <person name="Baker B.J."/>
            <person name="Simmons S.L."/>
            <person name="Thomas B.C."/>
            <person name="Yelton A.P."/>
            <person name="Banfield J.F."/>
        </authorList>
    </citation>
    <scope>NUCLEOTIDE SEQUENCE [LARGE SCALE GENOMIC DNA]</scope>
    <source>
        <strain evidence="2">ARMAN-2</strain>
    </source>
</reference>